<feature type="compositionally biased region" description="Polar residues" evidence="1">
    <location>
        <begin position="258"/>
        <end position="286"/>
    </location>
</feature>
<evidence type="ECO:0000313" key="4">
    <source>
        <dbReference type="Proteomes" id="UP001390339"/>
    </source>
</evidence>
<dbReference type="Proteomes" id="UP001390339">
    <property type="component" value="Unassembled WGS sequence"/>
</dbReference>
<protein>
    <submittedName>
        <fullName evidence="3">Uncharacterized protein</fullName>
    </submittedName>
</protein>
<feature type="region of interest" description="Disordered" evidence="1">
    <location>
        <begin position="244"/>
        <end position="286"/>
    </location>
</feature>
<keyword evidence="2" id="KW-1133">Transmembrane helix</keyword>
<proteinExistence type="predicted"/>
<sequence>MASTTDPGSPTATISRGAGPLTTVFHTPEFCDPGRWTDIGTPALSSSICMPPNFMQYYGNKAGMYSPAICPGGYTVGCAFPTALPSMDGTPVHGGSLLAGETAQICCPTGYTCYAGPQTYPDIPYSKCISTRSSRTYVDEKTITKTERNMVYAIQVRWQESDLSNFETDPTVPGSTFNGPTATSTPDPGDDKPPHLPLNIVLAICIAVFLIAVLLGIVGWLFWRRHFWKQQTIHRQLASTPDLANSHFQDHNSHTRSTESLSSPAQDTSIFTRQSARPYSRPGTSSYMVSPLTPAVSEMGVAASAAGTLTPIHEADSRPWMELETREEVQELPTASTSFAVELEGSTPGDIITPPPGSQLQQSQLSRPPPRGEPQQPQAYTTSKADEAAAENKASSNNGSTRRRKSLGVNRLTQQNPPPPYSDAA</sequence>
<gene>
    <name evidence="3" type="ORF">PGQ11_005619</name>
</gene>
<keyword evidence="2" id="KW-0812">Transmembrane</keyword>
<feature type="compositionally biased region" description="Basic and acidic residues" evidence="1">
    <location>
        <begin position="248"/>
        <end position="257"/>
    </location>
</feature>
<organism evidence="3 4">
    <name type="scientific">Apiospora arundinis</name>
    <dbReference type="NCBI Taxonomy" id="335852"/>
    <lineage>
        <taxon>Eukaryota</taxon>
        <taxon>Fungi</taxon>
        <taxon>Dikarya</taxon>
        <taxon>Ascomycota</taxon>
        <taxon>Pezizomycotina</taxon>
        <taxon>Sordariomycetes</taxon>
        <taxon>Xylariomycetidae</taxon>
        <taxon>Amphisphaeriales</taxon>
        <taxon>Apiosporaceae</taxon>
        <taxon>Apiospora</taxon>
    </lineage>
</organism>
<reference evidence="3 4" key="1">
    <citation type="journal article" date="2024" name="IMA Fungus">
        <title>Apiospora arundinis, a panoply of carbohydrate-active enzymes and secondary metabolites.</title>
        <authorList>
            <person name="Sorensen T."/>
            <person name="Petersen C."/>
            <person name="Muurmann A.T."/>
            <person name="Christiansen J.V."/>
            <person name="Brundto M.L."/>
            <person name="Overgaard C.K."/>
            <person name="Boysen A.T."/>
            <person name="Wollenberg R.D."/>
            <person name="Larsen T.O."/>
            <person name="Sorensen J.L."/>
            <person name="Nielsen K.L."/>
            <person name="Sondergaard T.E."/>
        </authorList>
    </citation>
    <scope>NUCLEOTIDE SEQUENCE [LARGE SCALE GENOMIC DNA]</scope>
    <source>
        <strain evidence="3 4">AAU 773</strain>
    </source>
</reference>
<feature type="compositionally biased region" description="Polar residues" evidence="1">
    <location>
        <begin position="165"/>
        <end position="186"/>
    </location>
</feature>
<evidence type="ECO:0000256" key="1">
    <source>
        <dbReference type="SAM" id="MobiDB-lite"/>
    </source>
</evidence>
<feature type="compositionally biased region" description="Pro residues" evidence="1">
    <location>
        <begin position="416"/>
        <end position="425"/>
    </location>
</feature>
<feature type="region of interest" description="Disordered" evidence="1">
    <location>
        <begin position="165"/>
        <end position="191"/>
    </location>
</feature>
<dbReference type="EMBL" id="JAPCWZ010000003">
    <property type="protein sequence ID" value="KAK8875105.1"/>
    <property type="molecule type" value="Genomic_DNA"/>
</dbReference>
<keyword evidence="4" id="KW-1185">Reference proteome</keyword>
<comment type="caution">
    <text evidence="3">The sequence shown here is derived from an EMBL/GenBank/DDBJ whole genome shotgun (WGS) entry which is preliminary data.</text>
</comment>
<name>A0ABR2JBB0_9PEZI</name>
<keyword evidence="2" id="KW-0472">Membrane</keyword>
<accession>A0ABR2JBB0</accession>
<feature type="region of interest" description="Disordered" evidence="1">
    <location>
        <begin position="1"/>
        <end position="20"/>
    </location>
</feature>
<feature type="transmembrane region" description="Helical" evidence="2">
    <location>
        <begin position="200"/>
        <end position="223"/>
    </location>
</feature>
<feature type="compositionally biased region" description="Polar residues" evidence="1">
    <location>
        <begin position="1"/>
        <end position="14"/>
    </location>
</feature>
<feature type="region of interest" description="Disordered" evidence="1">
    <location>
        <begin position="345"/>
        <end position="425"/>
    </location>
</feature>
<evidence type="ECO:0000313" key="3">
    <source>
        <dbReference type="EMBL" id="KAK8875105.1"/>
    </source>
</evidence>
<evidence type="ECO:0000256" key="2">
    <source>
        <dbReference type="SAM" id="Phobius"/>
    </source>
</evidence>